<evidence type="ECO:0000313" key="2">
    <source>
        <dbReference type="EMBL" id="QZA08338.1"/>
    </source>
</evidence>
<sequence length="103" mass="10221">MQPPQIAKTLQVSDAALETEARWCESLAGRLAANMAPTGAASSSPLASAAAVAAVNAAVVTASTNTARVHTTAAKLADAARGYAANETEAAARMGAVSPPRVC</sequence>
<evidence type="ECO:0000313" key="4">
    <source>
        <dbReference type="Proteomes" id="UP000825008"/>
    </source>
</evidence>
<dbReference type="Proteomes" id="UP000036464">
    <property type="component" value="Unassembled WGS sequence"/>
</dbReference>
<dbReference type="EMBL" id="CP080997">
    <property type="protein sequence ID" value="QZA08338.1"/>
    <property type="molecule type" value="Genomic_DNA"/>
</dbReference>
<dbReference type="Proteomes" id="UP000825008">
    <property type="component" value="Chromosome"/>
</dbReference>
<gene>
    <name evidence="1" type="ORF">ABW16_13590</name>
    <name evidence="2" type="ORF">K3U94_03150</name>
</gene>
<dbReference type="AlphaFoldDB" id="A0A9X7WHH6"/>
<keyword evidence="3" id="KW-1185">Reference proteome</keyword>
<dbReference type="RefSeq" id="WP_047319743.1">
    <property type="nucleotide sequence ID" value="NZ_CP080997.1"/>
</dbReference>
<reference evidence="2" key="2">
    <citation type="submission" date="2021-08" db="EMBL/GenBank/DDBJ databases">
        <title>Whole genome sequencing of non-tuberculosis mycobacteria type-strains.</title>
        <authorList>
            <person name="Igarashi Y."/>
            <person name="Osugi A."/>
            <person name="Mitarai S."/>
        </authorList>
    </citation>
    <scope>NUCLEOTIDE SEQUENCE</scope>
    <source>
        <strain evidence="2">JCM 30995</strain>
    </source>
</reference>
<proteinExistence type="predicted"/>
<organism evidence="2 4">
    <name type="scientific">Mycolicibacter heraklionensis</name>
    <dbReference type="NCBI Taxonomy" id="512402"/>
    <lineage>
        <taxon>Bacteria</taxon>
        <taxon>Bacillati</taxon>
        <taxon>Actinomycetota</taxon>
        <taxon>Actinomycetes</taxon>
        <taxon>Mycobacteriales</taxon>
        <taxon>Mycobacteriaceae</taxon>
        <taxon>Mycolicibacter</taxon>
    </lineage>
</organism>
<dbReference type="KEGG" id="mher:K3U94_03150"/>
<name>A0A9X7WHH6_9MYCO</name>
<accession>A0A9X7WHH6</accession>
<evidence type="ECO:0000313" key="1">
    <source>
        <dbReference type="EMBL" id="KLO28374.1"/>
    </source>
</evidence>
<protein>
    <submittedName>
        <fullName evidence="2">Uncharacterized protein</fullName>
    </submittedName>
</protein>
<evidence type="ECO:0000313" key="3">
    <source>
        <dbReference type="Proteomes" id="UP000036464"/>
    </source>
</evidence>
<dbReference type="EMBL" id="LDPO01000010">
    <property type="protein sequence ID" value="KLO28374.1"/>
    <property type="molecule type" value="Genomic_DNA"/>
</dbReference>
<reference evidence="1 3" key="1">
    <citation type="submission" date="2015-05" db="EMBL/GenBank/DDBJ databases">
        <title>Genome sequence of Mycobacterium heraklionense Davo strain.</title>
        <authorList>
            <person name="Greninger A.L."/>
            <person name="Cunningham G."/>
            <person name="Miller S."/>
        </authorList>
    </citation>
    <scope>NUCLEOTIDE SEQUENCE [LARGE SCALE GENOMIC DNA]</scope>
    <source>
        <strain evidence="1 3">Davo</strain>
    </source>
</reference>
<dbReference type="OrthoDB" id="9962000at2"/>